<evidence type="ECO:0000313" key="2">
    <source>
        <dbReference type="EMBL" id="KAJ4366954.1"/>
    </source>
</evidence>
<dbReference type="AlphaFoldDB" id="A0A9W8Y3B9"/>
<evidence type="ECO:0000313" key="3">
    <source>
        <dbReference type="Proteomes" id="UP001140560"/>
    </source>
</evidence>
<keyword evidence="1" id="KW-0812">Transmembrane</keyword>
<reference evidence="2" key="1">
    <citation type="submission" date="2022-10" db="EMBL/GenBank/DDBJ databases">
        <title>Tapping the CABI collections for fungal endophytes: first genome assemblies for Collariella, Neodidymelliopsis, Ascochyta clinopodiicola, Didymella pomorum, Didymosphaeria variabile, Neocosmospora piperis and Neocucurbitaria cava.</title>
        <authorList>
            <person name="Hill R."/>
        </authorList>
    </citation>
    <scope>NUCLEOTIDE SEQUENCE</scope>
    <source>
        <strain evidence="2">IMI 356814</strain>
    </source>
</reference>
<sequence length="374" mass="40968">MAPSTTRRPYNGALIALFLALSGTGAWFMRISPAINDVPAGFVDIVEAGTLPNGTRIKKHYTGIGALDDMLSFLVAAFLYGPTAWNEAFYWQQLHFLVQITAFIAVMNVEACRERNRASWLKYTAVFAFVYQNIGGAVIIPLWFILLSLTSGKNSYFSSGRAVSLPYARVLLPATIFLYLVPSIALYVPGWNLTTLQNLLAFWQPTPILVNAPLWFASLFVSSRPAAASKARDADVPHLRFLYIVTFAISVAVHWYTIYGISISSDPAVSLSTVFLPNPATWKSTMDDGLLWIFQCDWIVCAATTTLACFVAVYDVQRLIHGTATGVQLIQGAIAIAMLTLVGGPGATISVIWAWREEKLAVIEKGAGSGKKRR</sequence>
<feature type="transmembrane region" description="Helical" evidence="1">
    <location>
        <begin position="241"/>
        <end position="261"/>
    </location>
</feature>
<gene>
    <name evidence="2" type="ORF">N0V83_007484</name>
</gene>
<dbReference type="EMBL" id="JAPEUY010000013">
    <property type="protein sequence ID" value="KAJ4366954.1"/>
    <property type="molecule type" value="Genomic_DNA"/>
</dbReference>
<keyword evidence="1" id="KW-0472">Membrane</keyword>
<feature type="transmembrane region" description="Helical" evidence="1">
    <location>
        <begin position="334"/>
        <end position="355"/>
    </location>
</feature>
<comment type="caution">
    <text evidence="2">The sequence shown here is derived from an EMBL/GenBank/DDBJ whole genome shotgun (WGS) entry which is preliminary data.</text>
</comment>
<feature type="transmembrane region" description="Helical" evidence="1">
    <location>
        <begin position="200"/>
        <end position="221"/>
    </location>
</feature>
<keyword evidence="3" id="KW-1185">Reference proteome</keyword>
<protein>
    <submittedName>
        <fullName evidence="2">Uncharacterized protein</fullName>
    </submittedName>
</protein>
<feature type="transmembrane region" description="Helical" evidence="1">
    <location>
        <begin position="290"/>
        <end position="314"/>
    </location>
</feature>
<name>A0A9W8Y3B9_9PLEO</name>
<feature type="transmembrane region" description="Helical" evidence="1">
    <location>
        <begin position="123"/>
        <end position="146"/>
    </location>
</feature>
<feature type="transmembrane region" description="Helical" evidence="1">
    <location>
        <begin position="166"/>
        <end position="188"/>
    </location>
</feature>
<proteinExistence type="predicted"/>
<dbReference type="Proteomes" id="UP001140560">
    <property type="component" value="Unassembled WGS sequence"/>
</dbReference>
<organism evidence="2 3">
    <name type="scientific">Neocucurbitaria cava</name>
    <dbReference type="NCBI Taxonomy" id="798079"/>
    <lineage>
        <taxon>Eukaryota</taxon>
        <taxon>Fungi</taxon>
        <taxon>Dikarya</taxon>
        <taxon>Ascomycota</taxon>
        <taxon>Pezizomycotina</taxon>
        <taxon>Dothideomycetes</taxon>
        <taxon>Pleosporomycetidae</taxon>
        <taxon>Pleosporales</taxon>
        <taxon>Pleosporineae</taxon>
        <taxon>Cucurbitariaceae</taxon>
        <taxon>Neocucurbitaria</taxon>
    </lineage>
</organism>
<evidence type="ECO:0000256" key="1">
    <source>
        <dbReference type="SAM" id="Phobius"/>
    </source>
</evidence>
<dbReference type="OrthoDB" id="10029326at2759"/>
<keyword evidence="1" id="KW-1133">Transmembrane helix</keyword>
<accession>A0A9W8Y3B9</accession>
<feature type="transmembrane region" description="Helical" evidence="1">
    <location>
        <begin position="12"/>
        <end position="29"/>
    </location>
</feature>